<reference evidence="2" key="1">
    <citation type="submission" date="2021-06" db="EMBL/GenBank/DDBJ databases">
        <authorList>
            <person name="Kallberg Y."/>
            <person name="Tangrot J."/>
            <person name="Rosling A."/>
        </authorList>
    </citation>
    <scope>NUCLEOTIDE SEQUENCE</scope>
    <source>
        <strain evidence="2">CL551</strain>
    </source>
</reference>
<evidence type="ECO:0000256" key="1">
    <source>
        <dbReference type="SAM" id="MobiDB-lite"/>
    </source>
</evidence>
<feature type="compositionally biased region" description="Basic and acidic residues" evidence="1">
    <location>
        <begin position="154"/>
        <end position="167"/>
    </location>
</feature>
<feature type="region of interest" description="Disordered" evidence="1">
    <location>
        <begin position="138"/>
        <end position="167"/>
    </location>
</feature>
<accession>A0A9N9CYV5</accession>
<sequence length="249" mass="27193">MKRRAFEANYPRTWPRLRLPCSVRGAEGTGRCVIPPSLGRFNKTLYLSVKIGLCLNDTEGITTYVQPLRIRVIKPDSCRPMKARSKEEASTKCPVGYSEGCVIVLVDLNPNQVTVAPEESKRMVLSKGSSHGLIGSIPAGGQAQPSSTVGANAESKKAQNIEKKKQTSETINRMIPIVRPLVRVVITPMLNKSGPMATPWKLITPDRVVVRRAKEAHKGQGEDSKNPKALAQRAIWFKANLPSSARGSA</sequence>
<dbReference type="EMBL" id="CAJVPV010007531">
    <property type="protein sequence ID" value="CAG8620142.1"/>
    <property type="molecule type" value="Genomic_DNA"/>
</dbReference>
<dbReference type="OrthoDB" id="10375129at2759"/>
<gene>
    <name evidence="2" type="ORF">AMORRO_LOCUS8624</name>
</gene>
<dbReference type="AlphaFoldDB" id="A0A9N9CYV5"/>
<proteinExistence type="predicted"/>
<dbReference type="Proteomes" id="UP000789342">
    <property type="component" value="Unassembled WGS sequence"/>
</dbReference>
<comment type="caution">
    <text evidence="2">The sequence shown here is derived from an EMBL/GenBank/DDBJ whole genome shotgun (WGS) entry which is preliminary data.</text>
</comment>
<keyword evidence="3" id="KW-1185">Reference proteome</keyword>
<protein>
    <submittedName>
        <fullName evidence="2">17898_t:CDS:1</fullName>
    </submittedName>
</protein>
<organism evidence="2 3">
    <name type="scientific">Acaulospora morrowiae</name>
    <dbReference type="NCBI Taxonomy" id="94023"/>
    <lineage>
        <taxon>Eukaryota</taxon>
        <taxon>Fungi</taxon>
        <taxon>Fungi incertae sedis</taxon>
        <taxon>Mucoromycota</taxon>
        <taxon>Glomeromycotina</taxon>
        <taxon>Glomeromycetes</taxon>
        <taxon>Diversisporales</taxon>
        <taxon>Acaulosporaceae</taxon>
        <taxon>Acaulospora</taxon>
    </lineage>
</organism>
<evidence type="ECO:0000313" key="3">
    <source>
        <dbReference type="Proteomes" id="UP000789342"/>
    </source>
</evidence>
<evidence type="ECO:0000313" key="2">
    <source>
        <dbReference type="EMBL" id="CAG8620142.1"/>
    </source>
</evidence>
<name>A0A9N9CYV5_9GLOM</name>